<gene>
    <name evidence="2" type="ORF">DL764_003102</name>
</gene>
<comment type="caution">
    <text evidence="2">The sequence shown here is derived from an EMBL/GenBank/DDBJ whole genome shotgun (WGS) entry which is preliminary data.</text>
</comment>
<dbReference type="InterPro" id="IPR056632">
    <property type="entry name" value="DUF7730"/>
</dbReference>
<dbReference type="STRING" id="155417.A0A4Q4TL72"/>
<evidence type="ECO:0000313" key="2">
    <source>
        <dbReference type="EMBL" id="RYP06557.1"/>
    </source>
</evidence>
<dbReference type="Proteomes" id="UP000293360">
    <property type="component" value="Unassembled WGS sequence"/>
</dbReference>
<feature type="domain" description="DUF7730" evidence="1">
    <location>
        <begin position="60"/>
        <end position="261"/>
    </location>
</feature>
<organism evidence="2 3">
    <name type="scientific">Monosporascus ibericus</name>
    <dbReference type="NCBI Taxonomy" id="155417"/>
    <lineage>
        <taxon>Eukaryota</taxon>
        <taxon>Fungi</taxon>
        <taxon>Dikarya</taxon>
        <taxon>Ascomycota</taxon>
        <taxon>Pezizomycotina</taxon>
        <taxon>Sordariomycetes</taxon>
        <taxon>Xylariomycetidae</taxon>
        <taxon>Xylariales</taxon>
        <taxon>Xylariales incertae sedis</taxon>
        <taxon>Monosporascus</taxon>
    </lineage>
</organism>
<dbReference type="OrthoDB" id="4757095at2759"/>
<protein>
    <recommendedName>
        <fullName evidence="1">DUF7730 domain-containing protein</fullName>
    </recommendedName>
</protein>
<reference evidence="2 3" key="1">
    <citation type="submission" date="2018-06" db="EMBL/GenBank/DDBJ databases">
        <title>Complete Genomes of Monosporascus.</title>
        <authorList>
            <person name="Robinson A.J."/>
            <person name="Natvig D.O."/>
        </authorList>
    </citation>
    <scope>NUCLEOTIDE SEQUENCE [LARGE SCALE GENOMIC DNA]</scope>
    <source>
        <strain evidence="2 3">CBS 110550</strain>
    </source>
</reference>
<accession>A0A4Q4TL72</accession>
<evidence type="ECO:0000313" key="3">
    <source>
        <dbReference type="Proteomes" id="UP000293360"/>
    </source>
</evidence>
<sequence length="362" mass="41692">MASLVRRILGAVVRSAHIHHFGSELEAVLPTSTVNGHDEDRERTPLSEPIPAHQLAQTAHHQFQSDFFGKLPLEIRRQIYDELWRSAGESQHIFHMNGRLRRCVCVTDHDAEDERDDIVENFKLEKSLTHETYFSNSALHRQLSSTWTKHWKCEEHMAKHGPNEPAPFLPALTTCKRMYFECMESIGENVTLNFTSLQAAHDFAVVRRQAPIVSTIRRFNFSFYLSQQEINKYMPWNDSQWKQLWETLGGLENVRQVKLWLDGRLGSDQHDLQLNGPALFKCLDEAPKYRLSVNLPTDEDTEEKLTDPWGPRYAMDCFQGVELQFRGAPAYRPSDKKGVCGPTNSGMPSLEVMAWYSMSMNV</sequence>
<evidence type="ECO:0000259" key="1">
    <source>
        <dbReference type="Pfam" id="PF24864"/>
    </source>
</evidence>
<dbReference type="Pfam" id="PF24864">
    <property type="entry name" value="DUF7730"/>
    <property type="match status" value="1"/>
</dbReference>
<dbReference type="EMBL" id="QJNU01000125">
    <property type="protein sequence ID" value="RYP06557.1"/>
    <property type="molecule type" value="Genomic_DNA"/>
</dbReference>
<dbReference type="AlphaFoldDB" id="A0A4Q4TL72"/>
<name>A0A4Q4TL72_9PEZI</name>
<keyword evidence="3" id="KW-1185">Reference proteome</keyword>
<proteinExistence type="predicted"/>